<dbReference type="InterPro" id="IPR036594">
    <property type="entry name" value="Meth_synthase_dom"/>
</dbReference>
<evidence type="ECO:0000313" key="6">
    <source>
        <dbReference type="EMBL" id="KPJ74373.1"/>
    </source>
</evidence>
<comment type="caution">
    <text evidence="6">The sequence shown here is derived from an EMBL/GenBank/DDBJ whole genome shotgun (WGS) entry which is preliminary data.</text>
</comment>
<dbReference type="InterPro" id="IPR050554">
    <property type="entry name" value="Met_Synthase/Corrinoid"/>
</dbReference>
<gene>
    <name evidence="6" type="ORF">AMJ52_00840</name>
</gene>
<organism evidence="6 7">
    <name type="scientific">candidate division TA06 bacterium DG_78</name>
    <dbReference type="NCBI Taxonomy" id="1703772"/>
    <lineage>
        <taxon>Bacteria</taxon>
        <taxon>Bacteria division TA06</taxon>
    </lineage>
</organism>
<dbReference type="Pfam" id="PF02607">
    <property type="entry name" value="B12-binding_2"/>
    <property type="match status" value="1"/>
</dbReference>
<dbReference type="PROSITE" id="PS51332">
    <property type="entry name" value="B12_BINDING"/>
    <property type="match status" value="1"/>
</dbReference>
<dbReference type="Proteomes" id="UP000051012">
    <property type="component" value="Unassembled WGS sequence"/>
</dbReference>
<accession>A0A0S7YHX9</accession>
<keyword evidence="2" id="KW-0479">Metal-binding</keyword>
<evidence type="ECO:0000256" key="1">
    <source>
        <dbReference type="ARBA" id="ARBA00010854"/>
    </source>
</evidence>
<keyword evidence="6" id="KW-0808">Transferase</keyword>
<dbReference type="SUPFAM" id="SSF52242">
    <property type="entry name" value="Cobalamin (vitamin B12)-binding domain"/>
    <property type="match status" value="1"/>
</dbReference>
<dbReference type="GO" id="GO:0008705">
    <property type="term" value="F:methionine synthase activity"/>
    <property type="evidence" value="ECO:0007669"/>
    <property type="project" value="TreeGrafter"/>
</dbReference>
<dbReference type="SMART" id="SM01018">
    <property type="entry name" value="B12-binding_2"/>
    <property type="match status" value="1"/>
</dbReference>
<evidence type="ECO:0000256" key="2">
    <source>
        <dbReference type="ARBA" id="ARBA00022723"/>
    </source>
</evidence>
<dbReference type="InterPro" id="IPR003759">
    <property type="entry name" value="Cbl-bd_cap"/>
</dbReference>
<evidence type="ECO:0000256" key="3">
    <source>
        <dbReference type="ARBA" id="ARBA00023285"/>
    </source>
</evidence>
<dbReference type="PANTHER" id="PTHR45833:SF1">
    <property type="entry name" value="METHIONINE SYNTHASE"/>
    <property type="match status" value="1"/>
</dbReference>
<comment type="similarity">
    <text evidence="1">Belongs to the methylamine corrinoid protein family.</text>
</comment>
<evidence type="ECO:0000313" key="7">
    <source>
        <dbReference type="Proteomes" id="UP000051012"/>
    </source>
</evidence>
<dbReference type="AlphaFoldDB" id="A0A0S7YHX9"/>
<evidence type="ECO:0000259" key="4">
    <source>
        <dbReference type="PROSITE" id="PS51332"/>
    </source>
</evidence>
<keyword evidence="6" id="KW-0489">Methyltransferase</keyword>
<dbReference type="PATRIC" id="fig|1703772.3.peg.85"/>
<proteinExistence type="inferred from homology"/>
<feature type="domain" description="B12-binding N-terminal" evidence="5">
    <location>
        <begin position="1"/>
        <end position="88"/>
    </location>
</feature>
<feature type="domain" description="B12-binding" evidence="4">
    <location>
        <begin position="88"/>
        <end position="212"/>
    </location>
</feature>
<keyword evidence="3" id="KW-0170">Cobalt</keyword>
<dbReference type="Gene3D" id="3.40.50.280">
    <property type="entry name" value="Cobalamin-binding domain"/>
    <property type="match status" value="1"/>
</dbReference>
<dbReference type="GO" id="GO:0031419">
    <property type="term" value="F:cobalamin binding"/>
    <property type="evidence" value="ECO:0007669"/>
    <property type="project" value="InterPro"/>
</dbReference>
<sequence>MDVLTEISLYLQRGNEEKVSAFTRQAIEKKCAPKDILNNGLIHGMNIIGEKYKIHEIFLPDVLLAAKAMYAGMDILKPLFIKGKIPTMGKVVIGSVQGDLHDIGKNLVGIMLRGAGFEIIDLGNNVAPEKFVETARQENATVIGMSALLTTTMPVMKKVVDLLKEKSLNNSIRTIVGGASVSEEFAREIDADAYGYDSIKAVECIKKLVHQR</sequence>
<dbReference type="GO" id="GO:0046872">
    <property type="term" value="F:metal ion binding"/>
    <property type="evidence" value="ECO:0007669"/>
    <property type="project" value="UniProtKB-KW"/>
</dbReference>
<dbReference type="Pfam" id="PF02310">
    <property type="entry name" value="B12-binding"/>
    <property type="match status" value="1"/>
</dbReference>
<dbReference type="CDD" id="cd02070">
    <property type="entry name" value="corrinoid_protein_B12-BD"/>
    <property type="match status" value="1"/>
</dbReference>
<dbReference type="PROSITE" id="PS51337">
    <property type="entry name" value="B12_BINDING_NTER"/>
    <property type="match status" value="1"/>
</dbReference>
<dbReference type="GO" id="GO:0032259">
    <property type="term" value="P:methylation"/>
    <property type="evidence" value="ECO:0007669"/>
    <property type="project" value="UniProtKB-KW"/>
</dbReference>
<protein>
    <submittedName>
        <fullName evidence="6">Methyltransferase</fullName>
    </submittedName>
</protein>
<dbReference type="EMBL" id="LJNI01000006">
    <property type="protein sequence ID" value="KPJ74373.1"/>
    <property type="molecule type" value="Genomic_DNA"/>
</dbReference>
<reference evidence="6 7" key="1">
    <citation type="journal article" date="2015" name="Microbiome">
        <title>Genomic resolution of linkages in carbon, nitrogen, and sulfur cycling among widespread estuary sediment bacteria.</title>
        <authorList>
            <person name="Baker B.J."/>
            <person name="Lazar C.S."/>
            <person name="Teske A.P."/>
            <person name="Dick G.J."/>
        </authorList>
    </citation>
    <scope>NUCLEOTIDE SEQUENCE [LARGE SCALE GENOMIC DNA]</scope>
    <source>
        <strain evidence="6">DG_78</strain>
    </source>
</reference>
<dbReference type="FunFam" id="3.40.50.280:FF:000003">
    <property type="entry name" value="Dimethylamine methyltransferase corrinoid protein"/>
    <property type="match status" value="1"/>
</dbReference>
<dbReference type="GO" id="GO:0005829">
    <property type="term" value="C:cytosol"/>
    <property type="evidence" value="ECO:0007669"/>
    <property type="project" value="TreeGrafter"/>
</dbReference>
<dbReference type="Gene3D" id="1.10.1240.10">
    <property type="entry name" value="Methionine synthase domain"/>
    <property type="match status" value="1"/>
</dbReference>
<dbReference type="GO" id="GO:0050667">
    <property type="term" value="P:homocysteine metabolic process"/>
    <property type="evidence" value="ECO:0007669"/>
    <property type="project" value="TreeGrafter"/>
</dbReference>
<dbReference type="SUPFAM" id="SSF47644">
    <property type="entry name" value="Methionine synthase domain"/>
    <property type="match status" value="1"/>
</dbReference>
<dbReference type="PANTHER" id="PTHR45833">
    <property type="entry name" value="METHIONINE SYNTHASE"/>
    <property type="match status" value="1"/>
</dbReference>
<name>A0A0S7YHX9_UNCT6</name>
<evidence type="ECO:0000259" key="5">
    <source>
        <dbReference type="PROSITE" id="PS51337"/>
    </source>
</evidence>
<dbReference type="InterPro" id="IPR006158">
    <property type="entry name" value="Cobalamin-bd"/>
</dbReference>
<dbReference type="GO" id="GO:0046653">
    <property type="term" value="P:tetrahydrofolate metabolic process"/>
    <property type="evidence" value="ECO:0007669"/>
    <property type="project" value="TreeGrafter"/>
</dbReference>
<dbReference type="InterPro" id="IPR036724">
    <property type="entry name" value="Cobalamin-bd_sf"/>
</dbReference>